<dbReference type="EC" id="3.1.4.52" evidence="1"/>
<keyword evidence="4" id="KW-0472">Membrane</keyword>
<dbReference type="Gene3D" id="6.10.340.10">
    <property type="match status" value="1"/>
</dbReference>
<dbReference type="SMART" id="SM00086">
    <property type="entry name" value="PAC"/>
    <property type="match status" value="1"/>
</dbReference>
<dbReference type="GO" id="GO:0071111">
    <property type="term" value="F:cyclic-guanylate-specific phosphodiesterase activity"/>
    <property type="evidence" value="ECO:0007669"/>
    <property type="project" value="UniProtKB-EC"/>
</dbReference>
<feature type="domain" description="PAC" evidence="6">
    <location>
        <begin position="573"/>
        <end position="627"/>
    </location>
</feature>
<dbReference type="InterPro" id="IPR035919">
    <property type="entry name" value="EAL_sf"/>
</dbReference>
<evidence type="ECO:0000256" key="4">
    <source>
        <dbReference type="SAM" id="Phobius"/>
    </source>
</evidence>
<evidence type="ECO:0000256" key="1">
    <source>
        <dbReference type="ARBA" id="ARBA00012282"/>
    </source>
</evidence>
<feature type="domain" description="HAMP" evidence="8">
    <location>
        <begin position="448"/>
        <end position="501"/>
    </location>
</feature>
<evidence type="ECO:0000259" key="8">
    <source>
        <dbReference type="PROSITE" id="PS50885"/>
    </source>
</evidence>
<dbReference type="InterPro" id="IPR000014">
    <property type="entry name" value="PAS"/>
</dbReference>
<dbReference type="RefSeq" id="WP_115389465.1">
    <property type="nucleotide sequence ID" value="NZ_CP184785.1"/>
</dbReference>
<dbReference type="AlphaFoldDB" id="A0A379ZDM3"/>
<dbReference type="InterPro" id="IPR052155">
    <property type="entry name" value="Biofilm_reg_signaling"/>
</dbReference>
<evidence type="ECO:0000313" key="11">
    <source>
        <dbReference type="Proteomes" id="UP000254069"/>
    </source>
</evidence>
<feature type="coiled-coil region" evidence="3">
    <location>
        <begin position="297"/>
        <end position="341"/>
    </location>
</feature>
<dbReference type="InterPro" id="IPR001610">
    <property type="entry name" value="PAC"/>
</dbReference>
<proteinExistence type="predicted"/>
<dbReference type="InterPro" id="IPR013587">
    <property type="entry name" value="Nitrate/nitrite_sensing"/>
</dbReference>
<dbReference type="PANTHER" id="PTHR44757">
    <property type="entry name" value="DIGUANYLATE CYCLASE DGCP"/>
    <property type="match status" value="1"/>
</dbReference>
<name>A0A379ZDM3_9GAMM</name>
<dbReference type="Proteomes" id="UP000254069">
    <property type="component" value="Unassembled WGS sequence"/>
</dbReference>
<sequence length="1065" mass="120532">MLSQLSLKRKLLLFALVPVLVLSLLGCVRLFELLHNYRLASQSYHAVEVGRRLADLIYELQQERGLSAAYITCNGECFADSLQVQQQRVSAQITALQNSPHLLQLSRQLSPAAQHLLQTKLEALRLGKQALENNRLELLSRDESASLNFYSDFNYELLLGIANLQSLSSNVQQARAYADLAALLRIQELAVRERGLINGMLLKRQFDTDSYERLLALITEQDQSIDLFRASAIVEHKQRLEAMLQDSKSQALNNVREQLRQQDAITRQAHKFASLLGYGGLLHEFKNFLLRGDGQYQQGFNAKLESLEQILEKLKSSKALSANQQQAIAQIRDKLNEYRHKMQLIAAMQSRGAKVEEIDPLVQISDDEMLDALKALSQPKPPVTPEVWWQLASERIRQMDAIADSVSDDILNLSNAQRGQSLRLIALYLLSAAITIGLLLFLGRALSHNLLRRIYAIANNMRLMTKDPNLDLDIKVEGKDELADMAKALGQMLSERQKSYQQLKQAAAVFDYSGEGIVITDADNRIELVNPAFSRITGYSLEEVKGKNPSILNSYRHDKSFFSQMWDSLLTNNKWEGEIWNRRKDGEIYPEFLAITLVRDDNNNILKHIGLFVDISHRKKYEQDIWYQAHFDILTKLPNRKMFSERLHHELLQAHIHGHKLAILLIDLDRFKYINDVLGHKRGDLLLQQVARRLESLPDEQKFVARIGGDEFAVILPHYKNDAALTAVADRVKALFGSSFDIDGQDTLISVSFGIGVYPEDGDDIDALTRNTETAMYSAKDNGRDNYQYFTPSMNASMLERLQLEQRLRSAVLHQEFCLHYQPIVSMETGQITSVEALLRWNDPEYGWVSPEKFIPIAENNGLIEPIGEWVLEQALKDLSQWHAEGIKLDMAINVSSRQCINVSGVSFDTLLAEAIKRHGIAPERLHIEITESMLLDDSPHCLEVLNSIRQLGVAIHMDDFGTGFSSLSYLRKFPISVIKIDKSFVDNALVNEADASLVRAIVMMGKSLDLQLVAEGIETRAQWILLKSMGCDFGQGYLLSRPLPAKSLTPILIQGESFIRQLLA</sequence>
<dbReference type="PANTHER" id="PTHR44757:SF2">
    <property type="entry name" value="BIOFILM ARCHITECTURE MAINTENANCE PROTEIN MBAA"/>
    <property type="match status" value="1"/>
</dbReference>
<evidence type="ECO:0000259" key="5">
    <source>
        <dbReference type="PROSITE" id="PS50112"/>
    </source>
</evidence>
<dbReference type="InterPro" id="IPR000160">
    <property type="entry name" value="GGDEF_dom"/>
</dbReference>
<keyword evidence="4" id="KW-1133">Transmembrane helix</keyword>
<dbReference type="SUPFAM" id="SSF55073">
    <property type="entry name" value="Nucleotide cyclase"/>
    <property type="match status" value="1"/>
</dbReference>
<dbReference type="CDD" id="cd01949">
    <property type="entry name" value="GGDEF"/>
    <property type="match status" value="1"/>
</dbReference>
<keyword evidence="3" id="KW-0175">Coiled coil</keyword>
<dbReference type="InterPro" id="IPR029787">
    <property type="entry name" value="Nucleotide_cyclase"/>
</dbReference>
<dbReference type="InterPro" id="IPR043128">
    <property type="entry name" value="Rev_trsase/Diguanyl_cyclase"/>
</dbReference>
<dbReference type="InterPro" id="IPR035965">
    <property type="entry name" value="PAS-like_dom_sf"/>
</dbReference>
<feature type="domain" description="EAL" evidence="7">
    <location>
        <begin position="801"/>
        <end position="1057"/>
    </location>
</feature>
<dbReference type="NCBIfam" id="TIGR00229">
    <property type="entry name" value="sensory_box"/>
    <property type="match status" value="1"/>
</dbReference>
<dbReference type="InterPro" id="IPR001633">
    <property type="entry name" value="EAL_dom"/>
</dbReference>
<evidence type="ECO:0000256" key="2">
    <source>
        <dbReference type="ARBA" id="ARBA00022636"/>
    </source>
</evidence>
<dbReference type="Pfam" id="PF00990">
    <property type="entry name" value="GGDEF"/>
    <property type="match status" value="1"/>
</dbReference>
<reference evidence="10 11" key="1">
    <citation type="submission" date="2018-06" db="EMBL/GenBank/DDBJ databases">
        <authorList>
            <consortium name="Pathogen Informatics"/>
            <person name="Doyle S."/>
        </authorList>
    </citation>
    <scope>NUCLEOTIDE SEQUENCE [LARGE SCALE GENOMIC DNA]</scope>
    <source>
        <strain evidence="10 11">NCTC10738</strain>
    </source>
</reference>
<dbReference type="Pfam" id="PF13426">
    <property type="entry name" value="PAS_9"/>
    <property type="match status" value="1"/>
</dbReference>
<dbReference type="EMBL" id="UGYO01000001">
    <property type="protein sequence ID" value="SUI58999.1"/>
    <property type="molecule type" value="Genomic_DNA"/>
</dbReference>
<dbReference type="Pfam" id="PF08376">
    <property type="entry name" value="NIT"/>
    <property type="match status" value="1"/>
</dbReference>
<accession>A0A379ZDM3</accession>
<dbReference type="PROSITE" id="PS50113">
    <property type="entry name" value="PAC"/>
    <property type="match status" value="1"/>
</dbReference>
<dbReference type="GO" id="GO:0016020">
    <property type="term" value="C:membrane"/>
    <property type="evidence" value="ECO:0007669"/>
    <property type="project" value="InterPro"/>
</dbReference>
<gene>
    <name evidence="10" type="primary">cph2_5</name>
    <name evidence="10" type="ORF">NCTC10738_01463</name>
</gene>
<dbReference type="CDD" id="cd01948">
    <property type="entry name" value="EAL"/>
    <property type="match status" value="1"/>
</dbReference>
<dbReference type="SUPFAM" id="SSF141868">
    <property type="entry name" value="EAL domain-like"/>
    <property type="match status" value="1"/>
</dbReference>
<keyword evidence="4" id="KW-0812">Transmembrane</keyword>
<evidence type="ECO:0000313" key="10">
    <source>
        <dbReference type="EMBL" id="SUI58999.1"/>
    </source>
</evidence>
<dbReference type="SMART" id="SM00052">
    <property type="entry name" value="EAL"/>
    <property type="match status" value="1"/>
</dbReference>
<feature type="transmembrane region" description="Helical" evidence="4">
    <location>
        <begin position="424"/>
        <end position="443"/>
    </location>
</feature>
<dbReference type="Gene3D" id="3.30.450.20">
    <property type="entry name" value="PAS domain"/>
    <property type="match status" value="1"/>
</dbReference>
<dbReference type="Gene3D" id="3.20.20.450">
    <property type="entry name" value="EAL domain"/>
    <property type="match status" value="1"/>
</dbReference>
<dbReference type="PROSITE" id="PS50112">
    <property type="entry name" value="PAS"/>
    <property type="match status" value="1"/>
</dbReference>
<dbReference type="PROSITE" id="PS50883">
    <property type="entry name" value="EAL"/>
    <property type="match status" value="1"/>
</dbReference>
<feature type="domain" description="PAS" evidence="5">
    <location>
        <begin position="502"/>
        <end position="548"/>
    </location>
</feature>
<dbReference type="SMART" id="SM00267">
    <property type="entry name" value="GGDEF"/>
    <property type="match status" value="1"/>
</dbReference>
<dbReference type="PROSITE" id="PS50887">
    <property type="entry name" value="GGDEF"/>
    <property type="match status" value="1"/>
</dbReference>
<keyword evidence="11" id="KW-1185">Reference proteome</keyword>
<dbReference type="GO" id="GO:0007165">
    <property type="term" value="P:signal transduction"/>
    <property type="evidence" value="ECO:0007669"/>
    <property type="project" value="InterPro"/>
</dbReference>
<dbReference type="PROSITE" id="PS50885">
    <property type="entry name" value="HAMP"/>
    <property type="match status" value="1"/>
</dbReference>
<dbReference type="InterPro" id="IPR003660">
    <property type="entry name" value="HAMP_dom"/>
</dbReference>
<dbReference type="NCBIfam" id="TIGR00254">
    <property type="entry name" value="GGDEF"/>
    <property type="match status" value="1"/>
</dbReference>
<dbReference type="FunFam" id="3.20.20.450:FF:000001">
    <property type="entry name" value="Cyclic di-GMP phosphodiesterase yahA"/>
    <property type="match status" value="1"/>
</dbReference>
<evidence type="ECO:0000256" key="3">
    <source>
        <dbReference type="SAM" id="Coils"/>
    </source>
</evidence>
<dbReference type="SUPFAM" id="SSF55785">
    <property type="entry name" value="PYP-like sensor domain (PAS domain)"/>
    <property type="match status" value="1"/>
</dbReference>
<dbReference type="Pfam" id="PF00563">
    <property type="entry name" value="EAL"/>
    <property type="match status" value="1"/>
</dbReference>
<evidence type="ECO:0000259" key="6">
    <source>
        <dbReference type="PROSITE" id="PS50113"/>
    </source>
</evidence>
<keyword evidence="2" id="KW-0973">c-di-GMP</keyword>
<dbReference type="Gene3D" id="3.30.70.270">
    <property type="match status" value="1"/>
</dbReference>
<protein>
    <recommendedName>
        <fullName evidence="1">cyclic-guanylate-specific phosphodiesterase</fullName>
        <ecNumber evidence="1">3.1.4.52</ecNumber>
    </recommendedName>
</protein>
<dbReference type="CDD" id="cd00130">
    <property type="entry name" value="PAS"/>
    <property type="match status" value="1"/>
</dbReference>
<organism evidence="10 11">
    <name type="scientific">Shewanella algae</name>
    <dbReference type="NCBI Taxonomy" id="38313"/>
    <lineage>
        <taxon>Bacteria</taxon>
        <taxon>Pseudomonadati</taxon>
        <taxon>Pseudomonadota</taxon>
        <taxon>Gammaproteobacteria</taxon>
        <taxon>Alteromonadales</taxon>
        <taxon>Shewanellaceae</taxon>
        <taxon>Shewanella</taxon>
    </lineage>
</organism>
<dbReference type="SMART" id="SM00091">
    <property type="entry name" value="PAS"/>
    <property type="match status" value="1"/>
</dbReference>
<evidence type="ECO:0000259" key="7">
    <source>
        <dbReference type="PROSITE" id="PS50883"/>
    </source>
</evidence>
<feature type="domain" description="GGDEF" evidence="9">
    <location>
        <begin position="659"/>
        <end position="792"/>
    </location>
</feature>
<evidence type="ECO:0000259" key="9">
    <source>
        <dbReference type="PROSITE" id="PS50887"/>
    </source>
</evidence>
<dbReference type="InterPro" id="IPR000700">
    <property type="entry name" value="PAS-assoc_C"/>
</dbReference>